<evidence type="ECO:0000313" key="3">
    <source>
        <dbReference type="Proteomes" id="UP001218188"/>
    </source>
</evidence>
<accession>A0AAD6SHE5</accession>
<feature type="compositionally biased region" description="Polar residues" evidence="1">
    <location>
        <begin position="1"/>
        <end position="10"/>
    </location>
</feature>
<comment type="caution">
    <text evidence="2">The sequence shown here is derived from an EMBL/GenBank/DDBJ whole genome shotgun (WGS) entry which is preliminary data.</text>
</comment>
<keyword evidence="3" id="KW-1185">Reference proteome</keyword>
<dbReference type="EMBL" id="JARJCM010000116">
    <property type="protein sequence ID" value="KAJ7028084.1"/>
    <property type="molecule type" value="Genomic_DNA"/>
</dbReference>
<feature type="region of interest" description="Disordered" evidence="1">
    <location>
        <begin position="1"/>
        <end position="47"/>
    </location>
</feature>
<dbReference type="Proteomes" id="UP001218188">
    <property type="component" value="Unassembled WGS sequence"/>
</dbReference>
<dbReference type="AlphaFoldDB" id="A0AAD6SHE5"/>
<sequence>MPDASTQTDLSLLHSMELRSAPPTAEKALDTVEPKTGAPPTAEKSLEYKREAIAHVQGKATGPPTTGMVHWLGKTITRPHIASEFDNLSPAELLAHEELRKKKVAELLRLREGYQERLRREPYLHWRPPKKSEGEGN</sequence>
<evidence type="ECO:0000256" key="1">
    <source>
        <dbReference type="SAM" id="MobiDB-lite"/>
    </source>
</evidence>
<protein>
    <submittedName>
        <fullName evidence="2">Uncharacterized protein</fullName>
    </submittedName>
</protein>
<gene>
    <name evidence="2" type="ORF">C8F04DRAFT_1266292</name>
</gene>
<organism evidence="2 3">
    <name type="scientific">Mycena alexandri</name>
    <dbReference type="NCBI Taxonomy" id="1745969"/>
    <lineage>
        <taxon>Eukaryota</taxon>
        <taxon>Fungi</taxon>
        <taxon>Dikarya</taxon>
        <taxon>Basidiomycota</taxon>
        <taxon>Agaricomycotina</taxon>
        <taxon>Agaricomycetes</taxon>
        <taxon>Agaricomycetidae</taxon>
        <taxon>Agaricales</taxon>
        <taxon>Marasmiineae</taxon>
        <taxon>Mycenaceae</taxon>
        <taxon>Mycena</taxon>
    </lineage>
</organism>
<evidence type="ECO:0000313" key="2">
    <source>
        <dbReference type="EMBL" id="KAJ7028084.1"/>
    </source>
</evidence>
<reference evidence="2" key="1">
    <citation type="submission" date="2023-03" db="EMBL/GenBank/DDBJ databases">
        <title>Massive genome expansion in bonnet fungi (Mycena s.s.) driven by repeated elements and novel gene families across ecological guilds.</title>
        <authorList>
            <consortium name="Lawrence Berkeley National Laboratory"/>
            <person name="Harder C.B."/>
            <person name="Miyauchi S."/>
            <person name="Viragh M."/>
            <person name="Kuo A."/>
            <person name="Thoen E."/>
            <person name="Andreopoulos B."/>
            <person name="Lu D."/>
            <person name="Skrede I."/>
            <person name="Drula E."/>
            <person name="Henrissat B."/>
            <person name="Morin E."/>
            <person name="Kohler A."/>
            <person name="Barry K."/>
            <person name="LaButti K."/>
            <person name="Morin E."/>
            <person name="Salamov A."/>
            <person name="Lipzen A."/>
            <person name="Mereny Z."/>
            <person name="Hegedus B."/>
            <person name="Baldrian P."/>
            <person name="Stursova M."/>
            <person name="Weitz H."/>
            <person name="Taylor A."/>
            <person name="Grigoriev I.V."/>
            <person name="Nagy L.G."/>
            <person name="Martin F."/>
            <person name="Kauserud H."/>
        </authorList>
    </citation>
    <scope>NUCLEOTIDE SEQUENCE</scope>
    <source>
        <strain evidence="2">CBHHK200</strain>
    </source>
</reference>
<proteinExistence type="predicted"/>
<name>A0AAD6SHE5_9AGAR</name>